<feature type="domain" description="Flagellar basal-body/hook protein C-terminal" evidence="3">
    <location>
        <begin position="200"/>
        <end position="242"/>
    </location>
</feature>
<dbReference type="Pfam" id="PF06429">
    <property type="entry name" value="Flg_bbr_C"/>
    <property type="match status" value="1"/>
</dbReference>
<dbReference type="GO" id="GO:0030694">
    <property type="term" value="C:bacterial-type flagellum basal body, rod"/>
    <property type="evidence" value="ECO:0007669"/>
    <property type="project" value="InterPro"/>
</dbReference>
<dbReference type="Pfam" id="PF22692">
    <property type="entry name" value="LlgE_F_G_D1"/>
    <property type="match status" value="1"/>
</dbReference>
<feature type="domain" description="Flagellar hook protein FlgE/F/G-like D1" evidence="4">
    <location>
        <begin position="90"/>
        <end position="151"/>
    </location>
</feature>
<protein>
    <submittedName>
        <fullName evidence="5">Flagellar hook-basal body protein</fullName>
    </submittedName>
</protein>
<evidence type="ECO:0000256" key="2">
    <source>
        <dbReference type="RuleBase" id="RU362116"/>
    </source>
</evidence>
<dbReference type="InterPro" id="IPR037925">
    <property type="entry name" value="FlgE/F/G-like"/>
</dbReference>
<evidence type="ECO:0000313" key="6">
    <source>
        <dbReference type="Proteomes" id="UP000006804"/>
    </source>
</evidence>
<keyword evidence="2" id="KW-0975">Bacterial flagellum</keyword>
<dbReference type="InterPro" id="IPR010930">
    <property type="entry name" value="Flg_bb/hook_C_dom"/>
</dbReference>
<dbReference type="OrthoDB" id="9804559at2"/>
<keyword evidence="5" id="KW-0966">Cell projection</keyword>
<evidence type="ECO:0000256" key="1">
    <source>
        <dbReference type="ARBA" id="ARBA00009677"/>
    </source>
</evidence>
<dbReference type="InterPro" id="IPR012836">
    <property type="entry name" value="FlgF"/>
</dbReference>
<dbReference type="PANTHER" id="PTHR30435">
    <property type="entry name" value="FLAGELLAR PROTEIN"/>
    <property type="match status" value="1"/>
</dbReference>
<dbReference type="NCBIfam" id="TIGR03506">
    <property type="entry name" value="FlgEFG_subfam"/>
    <property type="match status" value="2"/>
</dbReference>
<dbReference type="eggNOG" id="COG4786">
    <property type="taxonomic scope" value="Bacteria"/>
</dbReference>
<evidence type="ECO:0000259" key="3">
    <source>
        <dbReference type="Pfam" id="PF06429"/>
    </source>
</evidence>
<accession>F7YXE0</accession>
<comment type="similarity">
    <text evidence="1 2">Belongs to the flagella basal body rod proteins family.</text>
</comment>
<dbReference type="InterPro" id="IPR053967">
    <property type="entry name" value="LlgE_F_G-like_D1"/>
</dbReference>
<keyword evidence="5" id="KW-0969">Cilium</keyword>
<dbReference type="AlphaFoldDB" id="F7YXE0"/>
<gene>
    <name evidence="5" type="ORF">Theth_1677</name>
</gene>
<dbReference type="SUPFAM" id="SSF117143">
    <property type="entry name" value="Flagellar hook protein flgE"/>
    <property type="match status" value="1"/>
</dbReference>
<dbReference type="Proteomes" id="UP000006804">
    <property type="component" value="Chromosome"/>
</dbReference>
<dbReference type="GO" id="GO:0071978">
    <property type="term" value="P:bacterial-type flagellum-dependent swarming motility"/>
    <property type="evidence" value="ECO:0007669"/>
    <property type="project" value="TreeGrafter"/>
</dbReference>
<keyword evidence="5" id="KW-0282">Flagellum</keyword>
<dbReference type="KEGG" id="tta:Theth_1677"/>
<dbReference type="EMBL" id="CP002351">
    <property type="protein sequence ID" value="AEH51724.1"/>
    <property type="molecule type" value="Genomic_DNA"/>
</dbReference>
<name>F7YXE0_9THEM</name>
<evidence type="ECO:0000313" key="5">
    <source>
        <dbReference type="EMBL" id="AEH51724.1"/>
    </source>
</evidence>
<dbReference type="InterPro" id="IPR020013">
    <property type="entry name" value="Flagellar_FlgE/F/G"/>
</dbReference>
<dbReference type="InterPro" id="IPR019776">
    <property type="entry name" value="Flagellar_basal_body_rod_CS"/>
</dbReference>
<comment type="subcellular location">
    <subcellularLocation>
        <location evidence="2">Bacterial flagellum basal body</location>
    </subcellularLocation>
</comment>
<proteinExistence type="inferred from homology"/>
<evidence type="ECO:0000259" key="4">
    <source>
        <dbReference type="Pfam" id="PF22692"/>
    </source>
</evidence>
<reference evidence="5 6" key="1">
    <citation type="submission" date="2010-11" db="EMBL/GenBank/DDBJ databases">
        <title>The complete genome of Thermotoga thermarum DSM 5069.</title>
        <authorList>
            <consortium name="US DOE Joint Genome Institute (JGI-PGF)"/>
            <person name="Lucas S."/>
            <person name="Copeland A."/>
            <person name="Lapidus A."/>
            <person name="Bruce D."/>
            <person name="Goodwin L."/>
            <person name="Pitluck S."/>
            <person name="Kyrpides N."/>
            <person name="Mavromatis K."/>
            <person name="Ivanova N."/>
            <person name="Zeytun A."/>
            <person name="Brettin T."/>
            <person name="Detter J.C."/>
            <person name="Tapia R."/>
            <person name="Han C."/>
            <person name="Land M."/>
            <person name="Hauser L."/>
            <person name="Markowitz V."/>
            <person name="Cheng J.-F."/>
            <person name="Hugenholtz P."/>
            <person name="Woyke T."/>
            <person name="Wu D."/>
            <person name="Spring S."/>
            <person name="Schroeder M."/>
            <person name="Brambilla E."/>
            <person name="Klenk H.-P."/>
            <person name="Eisen J.A."/>
        </authorList>
    </citation>
    <scope>NUCLEOTIDE SEQUENCE [LARGE SCALE GENOMIC DNA]</scope>
    <source>
        <strain evidence="5 6">DSM 5069</strain>
    </source>
</reference>
<dbReference type="RefSeq" id="WP_013932932.1">
    <property type="nucleotide sequence ID" value="NC_015707.1"/>
</dbReference>
<dbReference type="STRING" id="688269.Theth_1677"/>
<dbReference type="PANTHER" id="PTHR30435:SF19">
    <property type="entry name" value="FLAGELLAR BASAL-BODY ROD PROTEIN FLGG"/>
    <property type="match status" value="1"/>
</dbReference>
<keyword evidence="6" id="KW-1185">Reference proteome</keyword>
<dbReference type="HOGENOM" id="CLU_013687_0_0_0"/>
<dbReference type="NCBIfam" id="TIGR02490">
    <property type="entry name" value="flgF"/>
    <property type="match status" value="1"/>
</dbReference>
<sequence length="249" mass="28093" precursor="true">MIRGIYTAAMGMLLDISKLDAASNNLANVESAGYKKDRLAFRAYHEREIYVLPNKRQPIGTLAYSAVLDHVYPDFSQGTVQYTGNLLDLAIEGEGFFAVERNGEIFYTRAGNFKLDAEGFLVNADGLRVLDINNQPIRFENGYSIDEQGYVRNSLNQPVTRIAVYSFENVRYLRKFGYTLFQPTQESGEPFAAENFRILPGYVELSNVNAVREMVTLIEAQRHFEIAQKAVIVQDELVAKLISQVGTLR</sequence>
<dbReference type="PATRIC" id="fig|688269.3.peg.1724"/>
<organism evidence="5 6">
    <name type="scientific">Pseudothermotoga thermarum DSM 5069</name>
    <dbReference type="NCBI Taxonomy" id="688269"/>
    <lineage>
        <taxon>Bacteria</taxon>
        <taxon>Thermotogati</taxon>
        <taxon>Thermotogota</taxon>
        <taxon>Thermotogae</taxon>
        <taxon>Thermotogales</taxon>
        <taxon>Thermotogaceae</taxon>
        <taxon>Pseudothermotoga</taxon>
    </lineage>
</organism>
<dbReference type="PROSITE" id="PS00588">
    <property type="entry name" value="FLAGELLA_BB_ROD"/>
    <property type="match status" value="1"/>
</dbReference>